<dbReference type="Pfam" id="PF03358">
    <property type="entry name" value="FMN_red"/>
    <property type="match status" value="1"/>
</dbReference>
<reference evidence="4" key="1">
    <citation type="submission" date="2020-12" db="EMBL/GenBank/DDBJ databases">
        <title>Geomonas sp. Red875, isolated from river sediment.</title>
        <authorList>
            <person name="Xu Z."/>
            <person name="Zhang Z."/>
            <person name="Masuda Y."/>
            <person name="Itoh H."/>
            <person name="Senoo K."/>
        </authorList>
    </citation>
    <scope>NUCLEOTIDE SEQUENCE</scope>
    <source>
        <strain evidence="4">Red875</strain>
    </source>
</reference>
<keyword evidence="2" id="KW-0288">FMN</keyword>
<dbReference type="InterPro" id="IPR051796">
    <property type="entry name" value="ISF_SsuE-like"/>
</dbReference>
<dbReference type="InterPro" id="IPR005025">
    <property type="entry name" value="FMN_Rdtase-like_dom"/>
</dbReference>
<dbReference type="SUPFAM" id="SSF52218">
    <property type="entry name" value="Flavoproteins"/>
    <property type="match status" value="1"/>
</dbReference>
<gene>
    <name evidence="4" type="ORF">JFN93_08835</name>
</gene>
<dbReference type="EMBL" id="JAEMHM010000006">
    <property type="protein sequence ID" value="MBJ6724809.1"/>
    <property type="molecule type" value="Genomic_DNA"/>
</dbReference>
<dbReference type="Proteomes" id="UP000636888">
    <property type="component" value="Unassembled WGS sequence"/>
</dbReference>
<evidence type="ECO:0000313" key="5">
    <source>
        <dbReference type="Proteomes" id="UP000636888"/>
    </source>
</evidence>
<keyword evidence="1" id="KW-0285">Flavoprotein</keyword>
<dbReference type="GO" id="GO:0016491">
    <property type="term" value="F:oxidoreductase activity"/>
    <property type="evidence" value="ECO:0007669"/>
    <property type="project" value="InterPro"/>
</dbReference>
<dbReference type="PANTHER" id="PTHR43278">
    <property type="entry name" value="NAD(P)H-DEPENDENT FMN-CONTAINING OXIDOREDUCTASE YWQN-RELATED"/>
    <property type="match status" value="1"/>
</dbReference>
<evidence type="ECO:0000313" key="4">
    <source>
        <dbReference type="EMBL" id="MBJ6724809.1"/>
    </source>
</evidence>
<evidence type="ECO:0000256" key="2">
    <source>
        <dbReference type="ARBA" id="ARBA00022643"/>
    </source>
</evidence>
<name>A0A8J7JF26_9BACT</name>
<dbReference type="Gene3D" id="3.40.50.360">
    <property type="match status" value="1"/>
</dbReference>
<keyword evidence="5" id="KW-1185">Reference proteome</keyword>
<feature type="domain" description="NADPH-dependent FMN reductase-like" evidence="3">
    <location>
        <begin position="1"/>
        <end position="152"/>
    </location>
</feature>
<evidence type="ECO:0000259" key="3">
    <source>
        <dbReference type="Pfam" id="PF03358"/>
    </source>
</evidence>
<accession>A0A8J7JF26</accession>
<protein>
    <submittedName>
        <fullName evidence="4">Flavodoxin family protein</fullName>
    </submittedName>
</protein>
<dbReference type="PANTHER" id="PTHR43278:SF1">
    <property type="entry name" value="IRON-SULFUR FLAVOPROTEIN MJ1083"/>
    <property type="match status" value="1"/>
</dbReference>
<dbReference type="InterPro" id="IPR029039">
    <property type="entry name" value="Flavoprotein-like_sf"/>
</dbReference>
<organism evidence="4 5">
    <name type="scientific">Geomesophilobacter sediminis</name>
    <dbReference type="NCBI Taxonomy" id="2798584"/>
    <lineage>
        <taxon>Bacteria</taxon>
        <taxon>Pseudomonadati</taxon>
        <taxon>Thermodesulfobacteriota</taxon>
        <taxon>Desulfuromonadia</taxon>
        <taxon>Geobacterales</taxon>
        <taxon>Geobacteraceae</taxon>
        <taxon>Geomesophilobacter</taxon>
    </lineage>
</organism>
<evidence type="ECO:0000256" key="1">
    <source>
        <dbReference type="ARBA" id="ARBA00022630"/>
    </source>
</evidence>
<dbReference type="AlphaFoldDB" id="A0A8J7JF26"/>
<dbReference type="RefSeq" id="WP_199383696.1">
    <property type="nucleotide sequence ID" value="NZ_JAEMHM010000006.1"/>
</dbReference>
<proteinExistence type="predicted"/>
<comment type="caution">
    <text evidence="4">The sequence shown here is derived from an EMBL/GenBank/DDBJ whole genome shotgun (WGS) entry which is preliminary data.</text>
</comment>
<sequence length="222" mass="24221">MKIIVINGSPRGMKGMTGRLLEEVVAGVSQAGAEVETVLLNDITIKPCTACDACHKIGHCPVQDDFEPLKKKLLEADGFVLASPNYIFSVTAQMKAFFDRCCGIIHCHELEGKYAALVETSGGGGDDEVLGYMSRFVTSLGAVTVGGVGSVGAGWRTFPEQDTLFAKAQGLGQDLCAAIKEKRVFPEQEEARLAFKARMEQLIGYMGEVWTYEKEFWVSRNR</sequence>